<feature type="compositionally biased region" description="Pro residues" evidence="1">
    <location>
        <begin position="1"/>
        <end position="12"/>
    </location>
</feature>
<feature type="non-terminal residue" evidence="2">
    <location>
        <position position="1"/>
    </location>
</feature>
<feature type="region of interest" description="Disordered" evidence="1">
    <location>
        <begin position="1"/>
        <end position="38"/>
    </location>
</feature>
<gene>
    <name evidence="2" type="ORF">AVDCRST_MAG40-1671</name>
</gene>
<evidence type="ECO:0000313" key="2">
    <source>
        <dbReference type="EMBL" id="CAA9325533.1"/>
    </source>
</evidence>
<sequence>CPAPPRLPPRARPPSVRSPRAPRVLRSTARPTASRAPR</sequence>
<proteinExistence type="predicted"/>
<dbReference type="AlphaFoldDB" id="A0A6J4L7Z5"/>
<organism evidence="2">
    <name type="scientific">uncultured Gemmatimonadaceae bacterium</name>
    <dbReference type="NCBI Taxonomy" id="246130"/>
    <lineage>
        <taxon>Bacteria</taxon>
        <taxon>Pseudomonadati</taxon>
        <taxon>Gemmatimonadota</taxon>
        <taxon>Gemmatimonadia</taxon>
        <taxon>Gemmatimonadales</taxon>
        <taxon>Gemmatimonadaceae</taxon>
        <taxon>environmental samples</taxon>
    </lineage>
</organism>
<dbReference type="EMBL" id="CADCTX010000519">
    <property type="protein sequence ID" value="CAA9325533.1"/>
    <property type="molecule type" value="Genomic_DNA"/>
</dbReference>
<accession>A0A6J4L7Z5</accession>
<protein>
    <submittedName>
        <fullName evidence="2">Uncharacterized protein</fullName>
    </submittedName>
</protein>
<evidence type="ECO:0000256" key="1">
    <source>
        <dbReference type="SAM" id="MobiDB-lite"/>
    </source>
</evidence>
<feature type="compositionally biased region" description="Low complexity" evidence="1">
    <location>
        <begin position="13"/>
        <end position="27"/>
    </location>
</feature>
<feature type="non-terminal residue" evidence="2">
    <location>
        <position position="38"/>
    </location>
</feature>
<reference evidence="2" key="1">
    <citation type="submission" date="2020-02" db="EMBL/GenBank/DDBJ databases">
        <authorList>
            <person name="Meier V. D."/>
        </authorList>
    </citation>
    <scope>NUCLEOTIDE SEQUENCE</scope>
    <source>
        <strain evidence="2">AVDCRST_MAG40</strain>
    </source>
</reference>
<name>A0A6J4L7Z5_9BACT</name>